<evidence type="ECO:0000313" key="4">
    <source>
        <dbReference type="EMBL" id="CAX73100.1"/>
    </source>
</evidence>
<dbReference type="GO" id="GO:0003723">
    <property type="term" value="F:RNA binding"/>
    <property type="evidence" value="ECO:0007669"/>
    <property type="project" value="InterPro"/>
</dbReference>
<protein>
    <submittedName>
        <fullName evidence="4">Ribonuclease Oy</fullName>
        <ecNumber evidence="4">3.1.27.-</ecNumber>
    </submittedName>
</protein>
<evidence type="ECO:0000256" key="1">
    <source>
        <dbReference type="ARBA" id="ARBA00007469"/>
    </source>
</evidence>
<organism evidence="4">
    <name type="scientific">Schistosoma japonicum</name>
    <name type="common">Blood fluke</name>
    <dbReference type="NCBI Taxonomy" id="6182"/>
    <lineage>
        <taxon>Eukaryota</taxon>
        <taxon>Metazoa</taxon>
        <taxon>Spiralia</taxon>
        <taxon>Lophotrochozoa</taxon>
        <taxon>Platyhelminthes</taxon>
        <taxon>Trematoda</taxon>
        <taxon>Digenea</taxon>
        <taxon>Strigeidida</taxon>
        <taxon>Schistosomatoidea</taxon>
        <taxon>Schistosomatidae</taxon>
        <taxon>Schistosoma</taxon>
    </lineage>
</organism>
<keyword evidence="4" id="KW-0378">Hydrolase</keyword>
<keyword evidence="3" id="KW-1133">Transmembrane helix</keyword>
<dbReference type="PANTHER" id="PTHR11240">
    <property type="entry name" value="RIBONUCLEASE T2"/>
    <property type="match status" value="1"/>
</dbReference>
<evidence type="ECO:0000256" key="3">
    <source>
        <dbReference type="SAM" id="Phobius"/>
    </source>
</evidence>
<reference evidence="4" key="2">
    <citation type="submission" date="2009-03" db="EMBL/GenBank/DDBJ databases">
        <authorList>
            <person name="Gang L."/>
        </authorList>
    </citation>
    <scope>NUCLEOTIDE SEQUENCE</scope>
    <source>
        <strain evidence="4">Anhui</strain>
    </source>
</reference>
<dbReference type="InterPro" id="IPR036430">
    <property type="entry name" value="RNase_T2-like_sf"/>
</dbReference>
<evidence type="ECO:0000256" key="2">
    <source>
        <dbReference type="RuleBase" id="RU004328"/>
    </source>
</evidence>
<keyword evidence="3" id="KW-0812">Transmembrane</keyword>
<dbReference type="EMBL" id="FN317369">
    <property type="protein sequence ID" value="CAX73100.1"/>
    <property type="molecule type" value="mRNA"/>
</dbReference>
<feature type="transmembrane region" description="Helical" evidence="3">
    <location>
        <begin position="6"/>
        <end position="24"/>
    </location>
</feature>
<dbReference type="GO" id="GO:0005576">
    <property type="term" value="C:extracellular region"/>
    <property type="evidence" value="ECO:0007669"/>
    <property type="project" value="TreeGrafter"/>
</dbReference>
<dbReference type="GO" id="GO:0016787">
    <property type="term" value="F:hydrolase activity"/>
    <property type="evidence" value="ECO:0007669"/>
    <property type="project" value="UniProtKB-KW"/>
</dbReference>
<dbReference type="PANTHER" id="PTHR11240:SF22">
    <property type="entry name" value="RIBONUCLEASE T2"/>
    <property type="match status" value="1"/>
</dbReference>
<keyword evidence="3" id="KW-0472">Membrane</keyword>
<dbReference type="Pfam" id="PF00445">
    <property type="entry name" value="Ribonuclease_T2"/>
    <property type="match status" value="1"/>
</dbReference>
<dbReference type="GO" id="GO:0033897">
    <property type="term" value="F:ribonuclease T2 activity"/>
    <property type="evidence" value="ECO:0007669"/>
    <property type="project" value="InterPro"/>
</dbReference>
<dbReference type="GO" id="GO:0006401">
    <property type="term" value="P:RNA catabolic process"/>
    <property type="evidence" value="ECO:0007669"/>
    <property type="project" value="TreeGrafter"/>
</dbReference>
<name>C1LEH2_SCHJA</name>
<reference evidence="4" key="1">
    <citation type="journal article" date="2009" name="Nature">
        <title>The Schistosoma japonicum genome reveals features of host-parasite interplay.</title>
        <authorList>
            <person name="Liu F."/>
            <person name="Zhou Y."/>
            <person name="Wang Z.Q."/>
            <person name="Lu G."/>
            <person name="Zheng H."/>
            <person name="Brindley P.J."/>
            <person name="McManus D.P."/>
            <person name="Blair D."/>
            <person name="Zhang Q.H."/>
            <person name="Zhong Y."/>
            <person name="Wang S."/>
            <person name="Han Z.G."/>
            <person name="Chen Z."/>
        </authorList>
    </citation>
    <scope>NUCLEOTIDE SEQUENCE</scope>
    <source>
        <strain evidence="4">Anhui</strain>
    </source>
</reference>
<dbReference type="AlphaFoldDB" id="C1LEH2"/>
<accession>C1LEH2</accession>
<dbReference type="SUPFAM" id="SSF55895">
    <property type="entry name" value="Ribonuclease Rh-like"/>
    <property type="match status" value="1"/>
</dbReference>
<dbReference type="EC" id="3.1.27.-" evidence="4"/>
<dbReference type="InterPro" id="IPR001568">
    <property type="entry name" value="RNase_T2-like"/>
</dbReference>
<comment type="similarity">
    <text evidence="1 2">Belongs to the RNase T2 family.</text>
</comment>
<dbReference type="Gene3D" id="3.90.730.10">
    <property type="entry name" value="Ribonuclease T2-like"/>
    <property type="match status" value="1"/>
</dbReference>
<proteinExistence type="evidence at transcript level"/>
<sequence>MSNIFIYSLAVIVCLYVHVGFGWYNTWDIFILSVFWSPALCNHQIECDPPGGYDYFTIDGLWPANMSFYTPNCTPPVTFNMSEIQTIENKLYSTSPDINNLTLSPVIWKYNYETYGSCAIQDSLIKNELGYFNVTISLLEKMDILNNLKRYGITPSDTLQQNKSNFQMALKKLYNVTPPLWCYRSDSGEIYFLQMIVCLNKNLNFIECSQEGKNQTDDCPETFLFPAYHNTTKQSVNMINLK</sequence>